<name>A0A087DDG0_9BIFI</name>
<reference evidence="2 3" key="1">
    <citation type="submission" date="2014-03" db="EMBL/GenBank/DDBJ databases">
        <title>Genomics of Bifidobacteria.</title>
        <authorList>
            <person name="Ventura M."/>
            <person name="Milani C."/>
            <person name="Lugli G.A."/>
        </authorList>
    </citation>
    <scope>NUCLEOTIDE SEQUENCE [LARGE SCALE GENOMIC DNA]</scope>
    <source>
        <strain evidence="2 3">LMG 21589</strain>
    </source>
</reference>
<comment type="caution">
    <text evidence="2">The sequence shown here is derived from an EMBL/GenBank/DDBJ whole genome shotgun (WGS) entry which is preliminary data.</text>
</comment>
<evidence type="ECO:0000256" key="1">
    <source>
        <dbReference type="SAM" id="MobiDB-lite"/>
    </source>
</evidence>
<sequence>MLNQASRNRAMSLRELVDQPSRESSEDDGHKPAPRRRHGRAFIRGRAVPDPTDALYDAAVGRITVWYGYYFGGDNASINDDCSFLKPQGIQEDTK</sequence>
<dbReference type="STRING" id="158787.BSCA_0048"/>
<evidence type="ECO:0000313" key="2">
    <source>
        <dbReference type="EMBL" id="KFI93560.1"/>
    </source>
</evidence>
<dbReference type="AlphaFoldDB" id="A0A087DDG0"/>
<evidence type="ECO:0000313" key="3">
    <source>
        <dbReference type="Proteomes" id="UP000029033"/>
    </source>
</evidence>
<dbReference type="EMBL" id="JGZO01000012">
    <property type="protein sequence ID" value="KFI93560.1"/>
    <property type="molecule type" value="Genomic_DNA"/>
</dbReference>
<protein>
    <submittedName>
        <fullName evidence="2">Uncharacterized protein</fullName>
    </submittedName>
</protein>
<dbReference type="Proteomes" id="UP000029033">
    <property type="component" value="Unassembled WGS sequence"/>
</dbReference>
<feature type="compositionally biased region" description="Basic and acidic residues" evidence="1">
    <location>
        <begin position="15"/>
        <end position="31"/>
    </location>
</feature>
<keyword evidence="3" id="KW-1185">Reference proteome</keyword>
<feature type="region of interest" description="Disordered" evidence="1">
    <location>
        <begin position="1"/>
        <end position="40"/>
    </location>
</feature>
<accession>A0A087DDG0</accession>
<gene>
    <name evidence="2" type="ORF">BSCA_0048</name>
</gene>
<organism evidence="2 3">
    <name type="scientific">Bifidobacterium scardovii</name>
    <dbReference type="NCBI Taxonomy" id="158787"/>
    <lineage>
        <taxon>Bacteria</taxon>
        <taxon>Bacillati</taxon>
        <taxon>Actinomycetota</taxon>
        <taxon>Actinomycetes</taxon>
        <taxon>Bifidobacteriales</taxon>
        <taxon>Bifidobacteriaceae</taxon>
        <taxon>Bifidobacterium</taxon>
    </lineage>
</organism>
<proteinExistence type="predicted"/>